<dbReference type="Pfam" id="PF14007">
    <property type="entry name" value="YtpI"/>
    <property type="match status" value="1"/>
</dbReference>
<dbReference type="RefSeq" id="WP_052652014.1">
    <property type="nucleotide sequence ID" value="NZ_CCXS01000001.1"/>
</dbReference>
<keyword evidence="3" id="KW-1185">Reference proteome</keyword>
<dbReference type="Proteomes" id="UP000043699">
    <property type="component" value="Unassembled WGS sequence"/>
</dbReference>
<dbReference type="EMBL" id="CCXS01000001">
    <property type="protein sequence ID" value="CEG23233.1"/>
    <property type="molecule type" value="Genomic_DNA"/>
</dbReference>
<evidence type="ECO:0000313" key="2">
    <source>
        <dbReference type="EMBL" id="CEG23233.1"/>
    </source>
</evidence>
<feature type="transmembrane region" description="Helical" evidence="1">
    <location>
        <begin position="33"/>
        <end position="54"/>
    </location>
</feature>
<proteinExistence type="predicted"/>
<evidence type="ECO:0000256" key="1">
    <source>
        <dbReference type="SAM" id="Phobius"/>
    </source>
</evidence>
<keyword evidence="1" id="KW-0812">Transmembrane</keyword>
<feature type="transmembrane region" description="Helical" evidence="1">
    <location>
        <begin position="6"/>
        <end position="21"/>
    </location>
</feature>
<name>A0A098ELR8_9BACL</name>
<evidence type="ECO:0000313" key="3">
    <source>
        <dbReference type="Proteomes" id="UP000043699"/>
    </source>
</evidence>
<feature type="transmembrane region" description="Helical" evidence="1">
    <location>
        <begin position="60"/>
        <end position="79"/>
    </location>
</feature>
<sequence>MIVLVGMIIISFVFYFYYKTKQFRATLPIRRKWYASIASVALGSFVLFFGINQLFVFQSIVTYIISGIFIILGLALMIYNYKAAKHYHSFVAEEARLNQ</sequence>
<evidence type="ECO:0008006" key="4">
    <source>
        <dbReference type="Google" id="ProtNLM"/>
    </source>
</evidence>
<organism evidence="2 3">
    <name type="scientific">Planococcus massiliensis</name>
    <dbReference type="NCBI Taxonomy" id="1499687"/>
    <lineage>
        <taxon>Bacteria</taxon>
        <taxon>Bacillati</taxon>
        <taxon>Bacillota</taxon>
        <taxon>Bacilli</taxon>
        <taxon>Bacillales</taxon>
        <taxon>Caryophanaceae</taxon>
        <taxon>Planococcus</taxon>
    </lineage>
</organism>
<protein>
    <recommendedName>
        <fullName evidence="4">YtpI-like protein</fullName>
    </recommendedName>
</protein>
<dbReference type="OrthoDB" id="2453019at2"/>
<dbReference type="InterPro" id="IPR025618">
    <property type="entry name" value="YtpI"/>
</dbReference>
<keyword evidence="1" id="KW-0472">Membrane</keyword>
<gene>
    <name evidence="2" type="ORF">BN1080_02182</name>
</gene>
<dbReference type="AlphaFoldDB" id="A0A098ELR8"/>
<reference evidence="2 3" key="1">
    <citation type="submission" date="2014-09" db="EMBL/GenBank/DDBJ databases">
        <authorList>
            <person name="Urmite Genomes Urmite Genomes"/>
        </authorList>
    </citation>
    <scope>NUCLEOTIDE SEQUENCE [LARGE SCALE GENOMIC DNA]</scope>
    <source>
        <strain evidence="2 3">ES2</strain>
    </source>
</reference>
<keyword evidence="1" id="KW-1133">Transmembrane helix</keyword>
<dbReference type="STRING" id="1499687.BN1080_02182"/>
<accession>A0A098ELR8</accession>